<sequence>MRREISRAMVAALLLASLVSCSAAPAAGPAPRPTQASPARADPRLVVRLSGEAGVSFHDLPPGRPTSIGDLAICIDRPGSIRIDRVAAKDVFGSLTLDEFAAIPTISDGRFHPFENKHQAIAQYGIDTAADVVVSEVCTSKPGTQPAPTDRFAWLILQYTRQTAESAGNSGITIYYTSGTGQHADVAEWSVSLCEPSDHTTAGCE</sequence>
<comment type="caution">
    <text evidence="2">The sequence shown here is derived from an EMBL/GenBank/DDBJ whole genome shotgun (WGS) entry which is preliminary data.</text>
</comment>
<accession>A0ABV8LXT0</accession>
<dbReference type="RefSeq" id="WP_253754187.1">
    <property type="nucleotide sequence ID" value="NZ_JAMZDZ010000001.1"/>
</dbReference>
<evidence type="ECO:0000313" key="3">
    <source>
        <dbReference type="Proteomes" id="UP001595816"/>
    </source>
</evidence>
<gene>
    <name evidence="2" type="ORF">ACFOZ4_35050</name>
</gene>
<feature type="chain" id="PRO_5046398800" description="Secreted protein" evidence="1">
    <location>
        <begin position="27"/>
        <end position="205"/>
    </location>
</feature>
<keyword evidence="1" id="KW-0732">Signal</keyword>
<dbReference type="PROSITE" id="PS51257">
    <property type="entry name" value="PROKAR_LIPOPROTEIN"/>
    <property type="match status" value="1"/>
</dbReference>
<evidence type="ECO:0000313" key="2">
    <source>
        <dbReference type="EMBL" id="MFC4135855.1"/>
    </source>
</evidence>
<dbReference type="EMBL" id="JBHSAY010000027">
    <property type="protein sequence ID" value="MFC4135855.1"/>
    <property type="molecule type" value="Genomic_DNA"/>
</dbReference>
<feature type="signal peptide" evidence="1">
    <location>
        <begin position="1"/>
        <end position="26"/>
    </location>
</feature>
<name>A0ABV8LXT0_9ACTN</name>
<evidence type="ECO:0008006" key="4">
    <source>
        <dbReference type="Google" id="ProtNLM"/>
    </source>
</evidence>
<evidence type="ECO:0000256" key="1">
    <source>
        <dbReference type="SAM" id="SignalP"/>
    </source>
</evidence>
<proteinExistence type="predicted"/>
<keyword evidence="3" id="KW-1185">Reference proteome</keyword>
<organism evidence="2 3">
    <name type="scientific">Hamadaea flava</name>
    <dbReference type="NCBI Taxonomy" id="1742688"/>
    <lineage>
        <taxon>Bacteria</taxon>
        <taxon>Bacillati</taxon>
        <taxon>Actinomycetota</taxon>
        <taxon>Actinomycetes</taxon>
        <taxon>Micromonosporales</taxon>
        <taxon>Micromonosporaceae</taxon>
        <taxon>Hamadaea</taxon>
    </lineage>
</organism>
<dbReference type="Proteomes" id="UP001595816">
    <property type="component" value="Unassembled WGS sequence"/>
</dbReference>
<reference evidence="3" key="1">
    <citation type="journal article" date="2019" name="Int. J. Syst. Evol. Microbiol.">
        <title>The Global Catalogue of Microorganisms (GCM) 10K type strain sequencing project: providing services to taxonomists for standard genome sequencing and annotation.</title>
        <authorList>
            <consortium name="The Broad Institute Genomics Platform"/>
            <consortium name="The Broad Institute Genome Sequencing Center for Infectious Disease"/>
            <person name="Wu L."/>
            <person name="Ma J."/>
        </authorList>
    </citation>
    <scope>NUCLEOTIDE SEQUENCE [LARGE SCALE GENOMIC DNA]</scope>
    <source>
        <strain evidence="3">CGMCC 4.7289</strain>
    </source>
</reference>
<protein>
    <recommendedName>
        <fullName evidence="4">Secreted protein</fullName>
    </recommendedName>
</protein>